<dbReference type="GO" id="GO:0005737">
    <property type="term" value="C:cytoplasm"/>
    <property type="evidence" value="ECO:0007669"/>
    <property type="project" value="UniProtKB-SubCell"/>
</dbReference>
<dbReference type="Gene3D" id="3.10.20.90">
    <property type="entry name" value="Phosphatidylinositol 3-kinase Catalytic Subunit, Chain A, domain 1"/>
    <property type="match status" value="2"/>
</dbReference>
<dbReference type="Pfam" id="PF21989">
    <property type="entry name" value="RA_2"/>
    <property type="match status" value="2"/>
</dbReference>
<keyword evidence="6" id="KW-0505">Motor protein</keyword>
<keyword evidence="3" id="KW-0963">Cytoplasm</keyword>
<feature type="compositionally biased region" description="Pro residues" evidence="7">
    <location>
        <begin position="155"/>
        <end position="164"/>
    </location>
</feature>
<evidence type="ECO:0000256" key="4">
    <source>
        <dbReference type="ARBA" id="ARBA00022741"/>
    </source>
</evidence>
<dbReference type="SUPFAM" id="SSF50729">
    <property type="entry name" value="PH domain-like"/>
    <property type="match status" value="1"/>
</dbReference>
<dbReference type="PANTHER" id="PTHR46049:SF3">
    <property type="entry name" value="MYOSIN VIIA"/>
    <property type="match status" value="1"/>
</dbReference>
<evidence type="ECO:0000313" key="11">
    <source>
        <dbReference type="EMBL" id="KAK7463317.1"/>
    </source>
</evidence>
<dbReference type="GO" id="GO:0003779">
    <property type="term" value="F:actin binding"/>
    <property type="evidence" value="ECO:0007669"/>
    <property type="project" value="UniProtKB-KW"/>
</dbReference>
<gene>
    <name evidence="11" type="ORF">BaRGS_00038118</name>
</gene>
<evidence type="ECO:0000256" key="1">
    <source>
        <dbReference type="ARBA" id="ARBA00004496"/>
    </source>
</evidence>
<evidence type="ECO:0000259" key="8">
    <source>
        <dbReference type="PROSITE" id="PS50057"/>
    </source>
</evidence>
<dbReference type="InterPro" id="IPR000159">
    <property type="entry name" value="RA_dom"/>
</dbReference>
<evidence type="ECO:0000256" key="2">
    <source>
        <dbReference type="ARBA" id="ARBA00008314"/>
    </source>
</evidence>
<feature type="domain" description="MyTH4" evidence="10">
    <location>
        <begin position="283"/>
        <end position="431"/>
    </location>
</feature>
<dbReference type="Pfam" id="PF00784">
    <property type="entry name" value="MyTH4"/>
    <property type="match status" value="2"/>
</dbReference>
<dbReference type="InterPro" id="IPR051724">
    <property type="entry name" value="Actin_motor_Myosin"/>
</dbReference>
<feature type="domain" description="Ras-associating" evidence="9">
    <location>
        <begin position="434"/>
        <end position="524"/>
    </location>
</feature>
<dbReference type="InterPro" id="IPR011993">
    <property type="entry name" value="PH-like_dom_sf"/>
</dbReference>
<dbReference type="PROSITE" id="PS51016">
    <property type="entry name" value="MYTH4"/>
    <property type="match status" value="2"/>
</dbReference>
<dbReference type="GO" id="GO:0005524">
    <property type="term" value="F:ATP binding"/>
    <property type="evidence" value="ECO:0007669"/>
    <property type="project" value="UniProtKB-KW"/>
</dbReference>
<dbReference type="CDD" id="cd17208">
    <property type="entry name" value="FERM_F1_DdMyo7_like"/>
    <property type="match status" value="1"/>
</dbReference>
<dbReference type="InterPro" id="IPR014352">
    <property type="entry name" value="FERM/acyl-CoA-bd_prot_sf"/>
</dbReference>
<dbReference type="Pfam" id="PF00373">
    <property type="entry name" value="FERM_M"/>
    <property type="match status" value="2"/>
</dbReference>
<dbReference type="SMART" id="SM00139">
    <property type="entry name" value="MyTH4"/>
    <property type="match status" value="2"/>
</dbReference>
<evidence type="ECO:0000256" key="7">
    <source>
        <dbReference type="SAM" id="MobiDB-lite"/>
    </source>
</evidence>
<dbReference type="Gene3D" id="2.30.29.30">
    <property type="entry name" value="Pleckstrin-homology domain (PH domain)/Phosphotyrosine-binding domain (PTB)"/>
    <property type="match status" value="2"/>
</dbReference>
<evidence type="ECO:0000256" key="5">
    <source>
        <dbReference type="ARBA" id="ARBA00022840"/>
    </source>
</evidence>
<feature type="region of interest" description="Disordered" evidence="7">
    <location>
        <begin position="147"/>
        <end position="174"/>
    </location>
</feature>
<dbReference type="InterPro" id="IPR035963">
    <property type="entry name" value="FERM_2"/>
</dbReference>
<dbReference type="InterPro" id="IPR000299">
    <property type="entry name" value="FERM_domain"/>
</dbReference>
<evidence type="ECO:0000313" key="12">
    <source>
        <dbReference type="Proteomes" id="UP001519460"/>
    </source>
</evidence>
<protein>
    <submittedName>
        <fullName evidence="11">Uncharacterized protein</fullName>
    </submittedName>
</protein>
<dbReference type="CDD" id="cd14473">
    <property type="entry name" value="FERM_B-lobe"/>
    <property type="match status" value="2"/>
</dbReference>
<sequence>MSLCQMSAALRLLLDEECAILEEHAIQNAIQEVDNSIAHFDDSGPASPVIPGYEPLPRLPGKPPPPPRISSVLSTAVTEPPPGVKEPLPPPPLSGSRDDLTNLPNGDLPPPPPPSLTIPPPPPVPPGSTDTGVENPYAELTEVRRKSLQQNKAVVPPPLPPSPSPSENSRGSRTSMALKFAQTQPQAGADMGQLSPETHERLVTLMQQPSPDLISPQSMVSSSGPEALDVEGDLDGVYDILEYAEKFFNEHERDTGGTLMKSLKKRKQSMTDCLSREEMLRYCKTGLIPTSHIHLHDAENIHIACNLFKELTRYIRDELKDDSALTALQYIVRSGIERIELRDEILCQLIRQTNENPEPDALRQAWVVLCLCTAAFSPSKNLHKYLLSYVKKNCSNPVAGKYALMCHSHLTVPRATTRKYPPSAIEVMSVQQQSPMVCKVFFMDGKTKAISMMPRDTTTDVLEKVARKIGLKSVEGWAMYEVTKEYERFIRSYEYIADVLAQWESMDRLSAQPSKYETVSKKGQTMALGGSDAKLAFRKRVYRHVHDIPNDPIEYHLLYAEAVNKVVKFDEFSVSDKVALQLAGLQAQVIWGPFEDDKEFRYSEADQYLCKRILASSGKNWSQEVAKAHMHYGADKSELEAKVWYLTCVKQFPLYGCTLFPIVHKGLWSHASDTLLAINMDGIKFVRTKDKHVIHDFKYFDIDSISIDPNDNYVTLELSNKAQVGCTQKTFMFETHHKEDIGHLIASYSPQHASWMKPDHDSLKKMKLTDDDKLKLYEEIVRCRKALAESRTLQRPPQEASSGFLRNTLRRLTKTKLDKLRSYASSDAGSHFSVDFWSYTKTPLRQSLTLIHNPAQEETAIKMFNCVLIYSGIEESADTDEDHVTMMQNVMQKCLESDFLCNEFYLQLVKQTTDHPDPNSAVNRRSWQLLAVTCATLPPANSRVHKYVQVHLKKCSMDTTTDEGKFARFCLKCLTRTVDKKRRKFPPSVREIQCVIQRKLITQRIFFLNGDQRVVEFDSAATCGEVIKTIKAKIGMRSDAECFAIYEVMSSSASYTSRGMAADERMSDTISKWERLSRSGAVQEFRMDFKKRLFIEPYVNFNDPVECDLAHLCALKIQSEIEDMRAGDINYSSVMRILPRSMRSRVRVEDIATMHKTVLDQSPQQAIMSFINVMRGWDLFGATIFPVCRILSSFSYSDIVHTSPAIKSIMIVIGNMAKGTKFMFNSNEASQIAHLVRDYMVDLQARYMLAPSESSQRMSRAFDLEEMERQNATIQRLDPIRQE</sequence>
<evidence type="ECO:0000256" key="6">
    <source>
        <dbReference type="ARBA" id="ARBA00023175"/>
    </source>
</evidence>
<evidence type="ECO:0000259" key="9">
    <source>
        <dbReference type="PROSITE" id="PS50200"/>
    </source>
</evidence>
<dbReference type="PROSITE" id="PS50057">
    <property type="entry name" value="FERM_3"/>
    <property type="match status" value="1"/>
</dbReference>
<feature type="compositionally biased region" description="Pro residues" evidence="7">
    <location>
        <begin position="79"/>
        <end position="93"/>
    </location>
</feature>
<feature type="region of interest" description="Disordered" evidence="7">
    <location>
        <begin position="38"/>
        <end position="134"/>
    </location>
</feature>
<name>A0ABD0J6R7_9CAEN</name>
<comment type="caution">
    <text evidence="11">The sequence shown here is derived from an EMBL/GenBank/DDBJ whole genome shotgun (WGS) entry which is preliminary data.</text>
</comment>
<dbReference type="Proteomes" id="UP001519460">
    <property type="component" value="Unassembled WGS sequence"/>
</dbReference>
<comment type="subcellular location">
    <subcellularLocation>
        <location evidence="1">Cytoplasm</location>
    </subcellularLocation>
</comment>
<dbReference type="InterPro" id="IPR029071">
    <property type="entry name" value="Ubiquitin-like_domsf"/>
</dbReference>
<keyword evidence="4" id="KW-0547">Nucleotide-binding</keyword>
<dbReference type="InterPro" id="IPR038185">
    <property type="entry name" value="MyTH4_dom_sf"/>
</dbReference>
<evidence type="ECO:0000256" key="3">
    <source>
        <dbReference type="ARBA" id="ARBA00022490"/>
    </source>
</evidence>
<dbReference type="InterPro" id="IPR002404">
    <property type="entry name" value="IRS_PTB"/>
</dbReference>
<feature type="compositionally biased region" description="Pro residues" evidence="7">
    <location>
        <begin position="107"/>
        <end position="126"/>
    </location>
</feature>
<dbReference type="InterPro" id="IPR019748">
    <property type="entry name" value="FERM_central"/>
</dbReference>
<feature type="compositionally biased region" description="Pro residues" evidence="7">
    <location>
        <begin position="57"/>
        <end position="68"/>
    </location>
</feature>
<comment type="similarity">
    <text evidence="2">Belongs to the TRAFAC class myosin-kinesin ATPase superfamily. Myosin family.</text>
</comment>
<evidence type="ECO:0000259" key="10">
    <source>
        <dbReference type="PROSITE" id="PS51016"/>
    </source>
</evidence>
<dbReference type="SUPFAM" id="SSF47031">
    <property type="entry name" value="Second domain of FERM"/>
    <property type="match status" value="2"/>
</dbReference>
<dbReference type="EMBL" id="JACVVK020000600">
    <property type="protein sequence ID" value="KAK7463317.1"/>
    <property type="molecule type" value="Genomic_DNA"/>
</dbReference>
<proteinExistence type="inferred from homology"/>
<dbReference type="SMART" id="SM00295">
    <property type="entry name" value="B41"/>
    <property type="match status" value="2"/>
</dbReference>
<keyword evidence="5" id="KW-0067">ATP-binding</keyword>
<dbReference type="SUPFAM" id="SSF54236">
    <property type="entry name" value="Ubiquitin-like"/>
    <property type="match status" value="2"/>
</dbReference>
<keyword evidence="12" id="KW-1185">Reference proteome</keyword>
<accession>A0ABD0J6R7</accession>
<organism evidence="11 12">
    <name type="scientific">Batillaria attramentaria</name>
    <dbReference type="NCBI Taxonomy" id="370345"/>
    <lineage>
        <taxon>Eukaryota</taxon>
        <taxon>Metazoa</taxon>
        <taxon>Spiralia</taxon>
        <taxon>Lophotrochozoa</taxon>
        <taxon>Mollusca</taxon>
        <taxon>Gastropoda</taxon>
        <taxon>Caenogastropoda</taxon>
        <taxon>Sorbeoconcha</taxon>
        <taxon>Cerithioidea</taxon>
        <taxon>Batillariidae</taxon>
        <taxon>Batillaria</taxon>
    </lineage>
</organism>
<dbReference type="Pfam" id="PF02174">
    <property type="entry name" value="IRS"/>
    <property type="match status" value="1"/>
</dbReference>
<reference evidence="11 12" key="1">
    <citation type="journal article" date="2023" name="Sci. Data">
        <title>Genome assembly of the Korean intertidal mud-creeper Batillaria attramentaria.</title>
        <authorList>
            <person name="Patra A.K."/>
            <person name="Ho P.T."/>
            <person name="Jun S."/>
            <person name="Lee S.J."/>
            <person name="Kim Y."/>
            <person name="Won Y.J."/>
        </authorList>
    </citation>
    <scope>NUCLEOTIDE SEQUENCE [LARGE SCALE GENOMIC DNA]</scope>
    <source>
        <strain evidence="11">Wonlab-2016</strain>
    </source>
</reference>
<dbReference type="Gene3D" id="1.20.80.10">
    <property type="match status" value="1"/>
</dbReference>
<dbReference type="Gene3D" id="1.25.40.530">
    <property type="entry name" value="MyTH4 domain"/>
    <property type="match status" value="2"/>
</dbReference>
<dbReference type="InterPro" id="IPR000857">
    <property type="entry name" value="MyTH4_dom"/>
</dbReference>
<dbReference type="PANTHER" id="PTHR46049">
    <property type="entry name" value="AGAP003327-PA"/>
    <property type="match status" value="1"/>
</dbReference>
<dbReference type="PROSITE" id="PS50200">
    <property type="entry name" value="RA"/>
    <property type="match status" value="1"/>
</dbReference>
<dbReference type="InterPro" id="IPR019749">
    <property type="entry name" value="Band_41_domain"/>
</dbReference>
<feature type="domain" description="FERM" evidence="8">
    <location>
        <begin position="436"/>
        <end position="759"/>
    </location>
</feature>
<feature type="domain" description="MyTH4" evidence="10">
    <location>
        <begin position="839"/>
        <end position="996"/>
    </location>
</feature>